<keyword evidence="4" id="KW-0804">Transcription</keyword>
<dbReference type="EMBL" id="MU167215">
    <property type="protein sequence ID" value="KAG0151063.1"/>
    <property type="molecule type" value="Genomic_DNA"/>
</dbReference>
<keyword evidence="10" id="KW-1185">Reference proteome</keyword>
<dbReference type="GO" id="GO:0000124">
    <property type="term" value="C:SAGA complex"/>
    <property type="evidence" value="ECO:0007669"/>
    <property type="project" value="InterPro"/>
</dbReference>
<dbReference type="InterPro" id="IPR036427">
    <property type="entry name" value="Bromodomain-like_sf"/>
</dbReference>
<evidence type="ECO:0000313" key="9">
    <source>
        <dbReference type="EMBL" id="KAG0151063.1"/>
    </source>
</evidence>
<dbReference type="PRINTS" id="PR00503">
    <property type="entry name" value="BROMODOMAIN"/>
</dbReference>
<keyword evidence="5" id="KW-0539">Nucleus</keyword>
<keyword evidence="3 6" id="KW-0103">Bromodomain</keyword>
<comment type="subcellular location">
    <subcellularLocation>
        <location evidence="1">Nucleus</location>
    </subcellularLocation>
</comment>
<dbReference type="AlphaFoldDB" id="A0A9P6NRU1"/>
<dbReference type="OrthoDB" id="21449at2759"/>
<feature type="region of interest" description="Disordered" evidence="7">
    <location>
        <begin position="682"/>
        <end position="703"/>
    </location>
</feature>
<dbReference type="Proteomes" id="UP000886653">
    <property type="component" value="Unassembled WGS sequence"/>
</dbReference>
<evidence type="ECO:0000256" key="3">
    <source>
        <dbReference type="ARBA" id="ARBA00023117"/>
    </source>
</evidence>
<dbReference type="InterPro" id="IPR037782">
    <property type="entry name" value="Spt7"/>
</dbReference>
<reference evidence="9" key="1">
    <citation type="submission" date="2013-11" db="EMBL/GenBank/DDBJ databases">
        <title>Genome sequence of the fusiform rust pathogen reveals effectors for host alternation and coevolution with pine.</title>
        <authorList>
            <consortium name="DOE Joint Genome Institute"/>
            <person name="Smith K."/>
            <person name="Pendleton A."/>
            <person name="Kubisiak T."/>
            <person name="Anderson C."/>
            <person name="Salamov A."/>
            <person name="Aerts A."/>
            <person name="Riley R."/>
            <person name="Clum A."/>
            <person name="Lindquist E."/>
            <person name="Ence D."/>
            <person name="Campbell M."/>
            <person name="Kronenberg Z."/>
            <person name="Feau N."/>
            <person name="Dhillon B."/>
            <person name="Hamelin R."/>
            <person name="Burleigh J."/>
            <person name="Smith J."/>
            <person name="Yandell M."/>
            <person name="Nelson C."/>
            <person name="Grigoriev I."/>
            <person name="Davis J."/>
        </authorList>
    </citation>
    <scope>NUCLEOTIDE SEQUENCE</scope>
    <source>
        <strain evidence="9">G11</strain>
    </source>
</reference>
<dbReference type="InterPro" id="IPR001487">
    <property type="entry name" value="Bromodomain"/>
</dbReference>
<dbReference type="PROSITE" id="PS00633">
    <property type="entry name" value="BROMODOMAIN_1"/>
    <property type="match status" value="1"/>
</dbReference>
<feature type="compositionally biased region" description="Polar residues" evidence="7">
    <location>
        <begin position="162"/>
        <end position="175"/>
    </location>
</feature>
<dbReference type="GO" id="GO:0006325">
    <property type="term" value="P:chromatin organization"/>
    <property type="evidence" value="ECO:0007669"/>
    <property type="project" value="UniProtKB-ARBA"/>
</dbReference>
<dbReference type="GO" id="GO:0005198">
    <property type="term" value="F:structural molecule activity"/>
    <property type="evidence" value="ECO:0007669"/>
    <property type="project" value="TreeGrafter"/>
</dbReference>
<dbReference type="SUPFAM" id="SSF47370">
    <property type="entry name" value="Bromodomain"/>
    <property type="match status" value="1"/>
</dbReference>
<evidence type="ECO:0000313" key="10">
    <source>
        <dbReference type="Proteomes" id="UP000886653"/>
    </source>
</evidence>
<dbReference type="SMART" id="SM00576">
    <property type="entry name" value="BTP"/>
    <property type="match status" value="1"/>
</dbReference>
<dbReference type="InterPro" id="IPR009072">
    <property type="entry name" value="Histone-fold"/>
</dbReference>
<dbReference type="GO" id="GO:0006357">
    <property type="term" value="P:regulation of transcription by RNA polymerase II"/>
    <property type="evidence" value="ECO:0007669"/>
    <property type="project" value="TreeGrafter"/>
</dbReference>
<dbReference type="InterPro" id="IPR006565">
    <property type="entry name" value="BTP"/>
</dbReference>
<dbReference type="GO" id="GO:0005634">
    <property type="term" value="C:nucleus"/>
    <property type="evidence" value="ECO:0007669"/>
    <property type="project" value="UniProtKB-SubCell"/>
</dbReference>
<comment type="caution">
    <text evidence="9">The sequence shown here is derived from an EMBL/GenBank/DDBJ whole genome shotgun (WGS) entry which is preliminary data.</text>
</comment>
<dbReference type="PANTHER" id="PTHR47343">
    <property type="entry name" value="TRANSCRIPTIONAL ACTIVATOR SPT7"/>
    <property type="match status" value="1"/>
</dbReference>
<dbReference type="PROSITE" id="PS50014">
    <property type="entry name" value="BROMODOMAIN_2"/>
    <property type="match status" value="1"/>
</dbReference>
<dbReference type="PANTHER" id="PTHR47343:SF1">
    <property type="entry name" value="TRANSCRIPTIONAL ACTIVATOR SPT7"/>
    <property type="match status" value="1"/>
</dbReference>
<protein>
    <recommendedName>
        <fullName evidence="8">Bromo domain-containing protein</fullName>
    </recommendedName>
</protein>
<accession>A0A9P6NRU1</accession>
<dbReference type="SMART" id="SM00297">
    <property type="entry name" value="BROMO"/>
    <property type="match status" value="1"/>
</dbReference>
<dbReference type="CDD" id="cd22927">
    <property type="entry name" value="HFD_SPT7"/>
    <property type="match status" value="1"/>
</dbReference>
<sequence>MSMKFLHELIRARSGRPEHLISLTLDARDSGLRDEKATIHEFLDTLERITNELRTDPNAAAFLSRVKKADAPDYYDIIKKPMDLGTVLKKVKSGHYKTKSQFIEDVELIWSNCFLYNSFPNHPLRTAADSLRTKANNLLKFVSEPCSTPHAHSKAARPPLRPSSSHSVRQSQTPSLGISLAERRWAASGRGGGAEPIVEDEQGLEPILSASSSSKVPLTDNRQQNTVILWEEQPALVRQSERMYRFADWDKPGPWQELIETPAHRPLQSALSESDLCILGDWMDAMERSLTTCQLPELPFEAPISIGVRKKAKDRDTGLGVPLGLIQPISANIKTLWDIKRLHRKITAMMSGQQSQPWFSSETDEHDFGTADDDAEEEDEEYHVGIDQTLKMSQQIPTEAYSTSLAGEASYQAMRQFVTILITHAGFDASHVGALNSLTEVAIQYLTNIGRTLHFFSDRFSATLSASEMVQQTLRASGISGLDPLEAHVKDDVEKYGNKLKELFRKVEAGYGPAGLAVKAFGDDDLFARDGEALLTGEFTNELGEDFFGLRELGLDAELGMSALKIPSRLFHGRPADGAEAVSSQPELQSKPEPRFVKPMPFVQLDRDSIDLQIGLLRGVYRARMESKEFELRDDDQIIGRAPKVIRPKVPPSGKIPIKRRIPAATAAVGPPTKKKKLVEDVEGEGGSVREGVDGADPNETTPIIQKSAGLETINPSNGPSWMVPEVKVVEFG</sequence>
<dbReference type="GO" id="GO:0046695">
    <property type="term" value="C:SLIK (SAGA-like) complex"/>
    <property type="evidence" value="ECO:0007669"/>
    <property type="project" value="InterPro"/>
</dbReference>
<gene>
    <name evidence="9" type="ORF">CROQUDRAFT_668155</name>
</gene>
<dbReference type="Gene3D" id="1.20.920.10">
    <property type="entry name" value="Bromodomain-like"/>
    <property type="match status" value="1"/>
</dbReference>
<dbReference type="InterPro" id="IPR018359">
    <property type="entry name" value="Bromodomain_CS"/>
</dbReference>
<evidence type="ECO:0000256" key="6">
    <source>
        <dbReference type="PROSITE-ProRule" id="PRU00035"/>
    </source>
</evidence>
<evidence type="ECO:0000259" key="8">
    <source>
        <dbReference type="PROSITE" id="PS50014"/>
    </source>
</evidence>
<dbReference type="Gene3D" id="1.10.20.10">
    <property type="entry name" value="Histone, subunit A"/>
    <property type="match status" value="1"/>
</dbReference>
<evidence type="ECO:0000256" key="1">
    <source>
        <dbReference type="ARBA" id="ARBA00004123"/>
    </source>
</evidence>
<organism evidence="9 10">
    <name type="scientific">Cronartium quercuum f. sp. fusiforme G11</name>
    <dbReference type="NCBI Taxonomy" id="708437"/>
    <lineage>
        <taxon>Eukaryota</taxon>
        <taxon>Fungi</taxon>
        <taxon>Dikarya</taxon>
        <taxon>Basidiomycota</taxon>
        <taxon>Pucciniomycotina</taxon>
        <taxon>Pucciniomycetes</taxon>
        <taxon>Pucciniales</taxon>
        <taxon>Coleosporiaceae</taxon>
        <taxon>Cronartium</taxon>
    </lineage>
</organism>
<evidence type="ECO:0000256" key="7">
    <source>
        <dbReference type="SAM" id="MobiDB-lite"/>
    </source>
</evidence>
<dbReference type="GO" id="GO:0046982">
    <property type="term" value="F:protein heterodimerization activity"/>
    <property type="evidence" value="ECO:0007669"/>
    <property type="project" value="InterPro"/>
</dbReference>
<feature type="region of interest" description="Disordered" evidence="7">
    <location>
        <begin position="148"/>
        <end position="175"/>
    </location>
</feature>
<feature type="domain" description="Bromo" evidence="8">
    <location>
        <begin position="54"/>
        <end position="117"/>
    </location>
</feature>
<feature type="compositionally biased region" description="Acidic residues" evidence="7">
    <location>
        <begin position="362"/>
        <end position="375"/>
    </location>
</feature>
<evidence type="ECO:0000256" key="2">
    <source>
        <dbReference type="ARBA" id="ARBA00023015"/>
    </source>
</evidence>
<proteinExistence type="predicted"/>
<evidence type="ECO:0000256" key="5">
    <source>
        <dbReference type="ARBA" id="ARBA00023242"/>
    </source>
</evidence>
<name>A0A9P6NRU1_9BASI</name>
<keyword evidence="2" id="KW-0805">Transcription regulation</keyword>
<feature type="region of interest" description="Disordered" evidence="7">
    <location>
        <begin position="353"/>
        <end position="375"/>
    </location>
</feature>
<dbReference type="Pfam" id="PF07524">
    <property type="entry name" value="Bromo_TP"/>
    <property type="match status" value="1"/>
</dbReference>
<dbReference type="Pfam" id="PF00439">
    <property type="entry name" value="Bromodomain"/>
    <property type="match status" value="1"/>
</dbReference>
<evidence type="ECO:0000256" key="4">
    <source>
        <dbReference type="ARBA" id="ARBA00023163"/>
    </source>
</evidence>